<dbReference type="Proteomes" id="UP001451606">
    <property type="component" value="Chromosome"/>
</dbReference>
<dbReference type="GeneID" id="95967746"/>
<evidence type="ECO:0000313" key="1">
    <source>
        <dbReference type="EMBL" id="WYY00440.1"/>
    </source>
</evidence>
<reference evidence="1 2" key="1">
    <citation type="submission" date="2023-09" db="EMBL/GenBank/DDBJ databases">
        <authorList>
            <person name="Golyshina O.V."/>
            <person name="Lunev E.A."/>
            <person name="Bargiela R."/>
            <person name="Gaines M.C."/>
            <person name="Daum B."/>
            <person name="Bale N.J."/>
            <person name="Koenen M."/>
            <person name="Sinninghe Damst J.S."/>
            <person name="Yakimov M."/>
            <person name="Golyshin P.N."/>
        </authorList>
    </citation>
    <scope>NUCLEOTIDE SEQUENCE [LARGE SCALE GENOMIC DNA]</scope>
    <source>
        <strain evidence="1 2">M1</strain>
    </source>
</reference>
<organism evidence="1 2">
    <name type="scientific">Oxyplasma meridianum</name>
    <dbReference type="NCBI Taxonomy" id="3073602"/>
    <lineage>
        <taxon>Archaea</taxon>
        <taxon>Methanobacteriati</taxon>
        <taxon>Thermoplasmatota</taxon>
        <taxon>Thermoplasmata</taxon>
        <taxon>Thermoplasmatales</taxon>
        <taxon>Thermoplasmataceae</taxon>
        <taxon>Oxyplasma</taxon>
    </lineage>
</organism>
<dbReference type="AlphaFoldDB" id="A0AAX4NH00"/>
<dbReference type="EMBL" id="CP133772">
    <property type="protein sequence ID" value="WYY00440.1"/>
    <property type="molecule type" value="Genomic_DNA"/>
</dbReference>
<accession>A0AAX4NH00</accession>
<name>A0AAX4NH00_9ARCH</name>
<dbReference type="KEGG" id="omr:OXIME_001010"/>
<keyword evidence="2" id="KW-1185">Reference proteome</keyword>
<sequence>MFKIYKFNSEQRKMIEKLLSDDIVGRQTIIQKDGSAFNNSGSTIIVIEGPDYIFGKVSEILGPDIKSIPEKEAIEIYSKIKEEEGNAEGGMGFLFG</sequence>
<gene>
    <name evidence="1" type="ORF">OXIME_001010</name>
</gene>
<protein>
    <submittedName>
        <fullName evidence="1">Uncharacterized protein</fullName>
    </submittedName>
</protein>
<dbReference type="RefSeq" id="WP_393970777.1">
    <property type="nucleotide sequence ID" value="NZ_CP133772.1"/>
</dbReference>
<proteinExistence type="predicted"/>
<evidence type="ECO:0000313" key="2">
    <source>
        <dbReference type="Proteomes" id="UP001451606"/>
    </source>
</evidence>